<dbReference type="Proteomes" id="UP001174037">
    <property type="component" value="Unassembled WGS sequence"/>
</dbReference>
<comment type="caution">
    <text evidence="4">The sequence shown here is derived from an EMBL/GenBank/DDBJ whole genome shotgun (WGS) entry which is preliminary data.</text>
</comment>
<dbReference type="EMBL" id="JARGCK010000001">
    <property type="protein sequence ID" value="MDK9864501.1"/>
    <property type="molecule type" value="Genomic_DNA"/>
</dbReference>
<keyword evidence="2" id="KW-1133">Transmembrane helix</keyword>
<dbReference type="RefSeq" id="WP_002506395.1">
    <property type="nucleotide sequence ID" value="NZ_JARGCD010000007.1"/>
</dbReference>
<feature type="region of interest" description="Disordered" evidence="1">
    <location>
        <begin position="175"/>
        <end position="222"/>
    </location>
</feature>
<feature type="domain" description="PepSY" evidence="3">
    <location>
        <begin position="110"/>
        <end position="166"/>
    </location>
</feature>
<proteinExistence type="predicted"/>
<evidence type="ECO:0000256" key="2">
    <source>
        <dbReference type="SAM" id="Phobius"/>
    </source>
</evidence>
<feature type="compositionally biased region" description="Acidic residues" evidence="1">
    <location>
        <begin position="199"/>
        <end position="222"/>
    </location>
</feature>
<protein>
    <submittedName>
        <fullName evidence="4">PepSY domain-containing protein</fullName>
    </submittedName>
</protein>
<keyword evidence="2" id="KW-0812">Transmembrane</keyword>
<name>A0AAW7AED6_9STAP</name>
<evidence type="ECO:0000313" key="5">
    <source>
        <dbReference type="Proteomes" id="UP001174037"/>
    </source>
</evidence>
<evidence type="ECO:0000313" key="4">
    <source>
        <dbReference type="EMBL" id="MDK9864501.1"/>
    </source>
</evidence>
<evidence type="ECO:0000259" key="3">
    <source>
        <dbReference type="Pfam" id="PF03413"/>
    </source>
</evidence>
<gene>
    <name evidence="4" type="ORF">P1A27_00755</name>
</gene>
<dbReference type="AlphaFoldDB" id="A0AAW7AED6"/>
<keyword evidence="2" id="KW-0472">Membrane</keyword>
<dbReference type="InterPro" id="IPR025711">
    <property type="entry name" value="PepSY"/>
</dbReference>
<dbReference type="Gene3D" id="3.10.450.40">
    <property type="match status" value="1"/>
</dbReference>
<dbReference type="Pfam" id="PF03413">
    <property type="entry name" value="PepSY"/>
    <property type="match status" value="1"/>
</dbReference>
<organism evidence="4 5">
    <name type="scientific">Staphylococcus equorum</name>
    <dbReference type="NCBI Taxonomy" id="246432"/>
    <lineage>
        <taxon>Bacteria</taxon>
        <taxon>Bacillati</taxon>
        <taxon>Bacillota</taxon>
        <taxon>Bacilli</taxon>
        <taxon>Bacillales</taxon>
        <taxon>Staphylococcaceae</taxon>
        <taxon>Staphylococcus</taxon>
    </lineage>
</organism>
<accession>A0AAW7AED6</accession>
<reference evidence="4" key="1">
    <citation type="journal article" date="2023" name="Int. J. Mol. Sci.">
        <title>Antibiotic Resistance/Susceptibility Profiles of Staphylococcus equorum Strains from Cheese, and Genome Analysis for Antibiotic Resistance Genes.</title>
        <authorList>
            <person name="Vazquez L."/>
            <person name="Srednik M.E."/>
            <person name="Rodriguez J."/>
            <person name="Florez A.B."/>
            <person name="Mayo B."/>
        </authorList>
    </citation>
    <scope>NUCLEOTIDE SEQUENCE</scope>
    <source>
        <strain evidence="4">5A3I</strain>
    </source>
</reference>
<reference evidence="4" key="2">
    <citation type="submission" date="2023-03" db="EMBL/GenBank/DDBJ databases">
        <authorList>
            <person name="Vazquez L."/>
            <person name="Rodriguez J."/>
            <person name="Mayo B."/>
            <person name="Florez A.B."/>
        </authorList>
    </citation>
    <scope>NUCLEOTIDE SEQUENCE</scope>
    <source>
        <strain evidence="4">5A3I</strain>
    </source>
</reference>
<sequence>MKLLVKLILIMTCIGLSVALCVIIFLKANQQLMAETDAKAMVEKRYNGDIESIKLTDNKNEFLVKLKSSEGIYHIKVDREKKTISNIKQTKDLKPKKPEPKKEQKKEDKKISEASAKDIAKEHVGGTFKSITLKEDKGIKYYLVTQDISSQKGANIIINHVTGKVSSVAWFNKNNDAASTETQPTQPPPTNQKQRIYSGDDDGDDDSDDDDDDYDDYEDGDD</sequence>
<evidence type="ECO:0000256" key="1">
    <source>
        <dbReference type="SAM" id="MobiDB-lite"/>
    </source>
</evidence>
<feature type="region of interest" description="Disordered" evidence="1">
    <location>
        <begin position="86"/>
        <end position="117"/>
    </location>
</feature>
<feature type="transmembrane region" description="Helical" evidence="2">
    <location>
        <begin position="7"/>
        <end position="26"/>
    </location>
</feature>